<gene>
    <name evidence="2" type="ORF">GRAN_2230</name>
</gene>
<keyword evidence="1" id="KW-0472">Membrane</keyword>
<proteinExistence type="predicted"/>
<dbReference type="Proteomes" id="UP000289437">
    <property type="component" value="Unassembled WGS sequence"/>
</dbReference>
<keyword evidence="1" id="KW-0812">Transmembrane</keyword>
<evidence type="ECO:0000313" key="2">
    <source>
        <dbReference type="EMBL" id="RXH58920.1"/>
    </source>
</evidence>
<comment type="caution">
    <text evidence="2">The sequence shown here is derived from an EMBL/GenBank/DDBJ whole genome shotgun (WGS) entry which is preliminary data.</text>
</comment>
<evidence type="ECO:0000313" key="3">
    <source>
        <dbReference type="Proteomes" id="UP000289437"/>
    </source>
</evidence>
<dbReference type="EMBL" id="RDSM01000001">
    <property type="protein sequence ID" value="RXH58920.1"/>
    <property type="molecule type" value="Genomic_DNA"/>
</dbReference>
<name>A0A4Q0T865_9BACT</name>
<evidence type="ECO:0000256" key="1">
    <source>
        <dbReference type="SAM" id="Phobius"/>
    </source>
</evidence>
<keyword evidence="1" id="KW-1133">Transmembrane helix</keyword>
<sequence length="52" mass="5825">MRGGQIGHGYLCSGWQPAGAAAWALFQVYAAMWGRLRYRNQCVVRKQALRVA</sequence>
<reference evidence="3" key="2">
    <citation type="submission" date="2019-02" db="EMBL/GenBank/DDBJ databases">
        <title>Granulicella sibirica sp. nov., a psychrotolerant acidobacterium isolated from an organic soil layer in forested tundra, West Siberia.</title>
        <authorList>
            <person name="Oshkin I.Y."/>
            <person name="Kulichevskaya I.S."/>
            <person name="Rijpstra W.I.C."/>
            <person name="Sinninghe Damste J.S."/>
            <person name="Rakitin A.L."/>
            <person name="Ravin N.V."/>
            <person name="Dedysh S.N."/>
        </authorList>
    </citation>
    <scope>NUCLEOTIDE SEQUENCE [LARGE SCALE GENOMIC DNA]</scope>
    <source>
        <strain evidence="3">AF10</strain>
    </source>
</reference>
<reference evidence="2 3" key="1">
    <citation type="submission" date="2018-11" db="EMBL/GenBank/DDBJ databases">
        <authorList>
            <person name="Mardanov A.V."/>
            <person name="Ravin N.V."/>
            <person name="Dedysh S.N."/>
        </authorList>
    </citation>
    <scope>NUCLEOTIDE SEQUENCE [LARGE SCALE GENOMIC DNA]</scope>
    <source>
        <strain evidence="2 3">AF10</strain>
    </source>
</reference>
<dbReference type="AlphaFoldDB" id="A0A4Q0T865"/>
<protein>
    <submittedName>
        <fullName evidence="2">Uncharacterized protein</fullName>
    </submittedName>
</protein>
<organism evidence="2 3">
    <name type="scientific">Granulicella sibirica</name>
    <dbReference type="NCBI Taxonomy" id="2479048"/>
    <lineage>
        <taxon>Bacteria</taxon>
        <taxon>Pseudomonadati</taxon>
        <taxon>Acidobacteriota</taxon>
        <taxon>Terriglobia</taxon>
        <taxon>Terriglobales</taxon>
        <taxon>Acidobacteriaceae</taxon>
        <taxon>Granulicella</taxon>
    </lineage>
</organism>
<accession>A0A4Q0T865</accession>
<feature type="transmembrane region" description="Helical" evidence="1">
    <location>
        <begin position="20"/>
        <end position="36"/>
    </location>
</feature>
<keyword evidence="3" id="KW-1185">Reference proteome</keyword>